<reference evidence="3" key="2">
    <citation type="journal article" date="2020" name="Microorganisms">
        <title>Osmotic Adaptation and Compatible Solute Biosynthesis of Phototrophic Bacteria as Revealed from Genome Analyses.</title>
        <authorList>
            <person name="Imhoff J.F."/>
            <person name="Rahn T."/>
            <person name="Kunzel S."/>
            <person name="Keller A."/>
            <person name="Neulinger S.C."/>
        </authorList>
    </citation>
    <scope>NUCLEOTIDE SEQUENCE</scope>
    <source>
        <strain evidence="3">IM 151</strain>
    </source>
</reference>
<keyword evidence="2 3" id="KW-0808">Transferase</keyword>
<dbReference type="InterPro" id="IPR011009">
    <property type="entry name" value="Kinase-like_dom_sf"/>
</dbReference>
<dbReference type="GO" id="GO:0016740">
    <property type="term" value="F:transferase activity"/>
    <property type="evidence" value="ECO:0007669"/>
    <property type="project" value="UniProtKB-KW"/>
</dbReference>
<dbReference type="Gene3D" id="3.30.200.20">
    <property type="entry name" value="Phosphorylase Kinase, domain 1"/>
    <property type="match status" value="1"/>
</dbReference>
<dbReference type="PANTHER" id="PTHR12149">
    <property type="entry name" value="FRUCTOSAMINE 3 KINASE-RELATED PROTEIN"/>
    <property type="match status" value="1"/>
</dbReference>
<comment type="caution">
    <text evidence="3">The sequence shown here is derived from an EMBL/GenBank/DDBJ whole genome shotgun (WGS) entry which is preliminary data.</text>
</comment>
<gene>
    <name evidence="3" type="ORF">CKO43_04445</name>
</gene>
<dbReference type="Gene3D" id="3.90.1200.10">
    <property type="match status" value="1"/>
</dbReference>
<protein>
    <submittedName>
        <fullName evidence="3">Transferase</fullName>
    </submittedName>
</protein>
<comment type="similarity">
    <text evidence="1 2">Belongs to the fructosamine kinase family.</text>
</comment>
<evidence type="ECO:0000256" key="2">
    <source>
        <dbReference type="PIRNR" id="PIRNR006221"/>
    </source>
</evidence>
<dbReference type="EMBL" id="NRRU01000010">
    <property type="protein sequence ID" value="MBK1712026.1"/>
    <property type="molecule type" value="Genomic_DNA"/>
</dbReference>
<dbReference type="Pfam" id="PF03881">
    <property type="entry name" value="Fructosamin_kin"/>
    <property type="match status" value="1"/>
</dbReference>
<dbReference type="InterPro" id="IPR016477">
    <property type="entry name" value="Fructo-/Ketosamine-3-kinase"/>
</dbReference>
<sequence>MNTLASTLPALLAPSLGGHWRVRALGRSGFTGTWRADGDGRSLFLKTLPATRADTLAAEADGLAALAASGCVRVPAVAGCWSAEGTALLALEWLELTGAADGARLGRALAALHTAPVAEGGGCFGWRRDNRLGATPQSNSWSRSGGLDGWIEFFARRRLEPLRDALLAGGAPAALAHAIDAVVVALPHYFDDGHLPRPSLIHGDLWSGNHAALADGTPVLYDPAVSVSDAEAELAMLELFGAPPPGFWPAYSAAAGLAPGYARRRPLYQLYHLLNHALLFGGGYRAQSQALAEQLARG</sequence>
<dbReference type="SUPFAM" id="SSF56112">
    <property type="entry name" value="Protein kinase-like (PK-like)"/>
    <property type="match status" value="1"/>
</dbReference>
<dbReference type="PANTHER" id="PTHR12149:SF8">
    <property type="entry name" value="PROTEIN-RIBULOSAMINE 3-KINASE"/>
    <property type="match status" value="1"/>
</dbReference>
<evidence type="ECO:0000313" key="4">
    <source>
        <dbReference type="Proteomes" id="UP001041814"/>
    </source>
</evidence>
<organism evidence="3 4">
    <name type="scientific">Rubrivivax gelatinosus</name>
    <name type="common">Rhodocyclus gelatinosus</name>
    <name type="synonym">Rhodopseudomonas gelatinosa</name>
    <dbReference type="NCBI Taxonomy" id="28068"/>
    <lineage>
        <taxon>Bacteria</taxon>
        <taxon>Pseudomonadati</taxon>
        <taxon>Pseudomonadota</taxon>
        <taxon>Betaproteobacteria</taxon>
        <taxon>Burkholderiales</taxon>
        <taxon>Sphaerotilaceae</taxon>
        <taxon>Rubrivivax</taxon>
    </lineage>
</organism>
<keyword evidence="4" id="KW-1185">Reference proteome</keyword>
<accession>A0ABS1DPY6</accession>
<name>A0ABS1DPY6_RUBGE</name>
<proteinExistence type="inferred from homology"/>
<reference evidence="3" key="1">
    <citation type="submission" date="2017-08" db="EMBL/GenBank/DDBJ databases">
        <authorList>
            <person name="Imhoff J.F."/>
            <person name="Rahn T."/>
            <person name="Kuenzel S."/>
            <person name="Neulinger S.C."/>
        </authorList>
    </citation>
    <scope>NUCLEOTIDE SEQUENCE</scope>
    <source>
        <strain evidence="3">IM 151</strain>
    </source>
</reference>
<dbReference type="RefSeq" id="WP_200377964.1">
    <property type="nucleotide sequence ID" value="NZ_NRRU01000010.1"/>
</dbReference>
<dbReference type="PIRSF" id="PIRSF006221">
    <property type="entry name" value="Ketosamine-3-kinase"/>
    <property type="match status" value="1"/>
</dbReference>
<keyword evidence="2" id="KW-0418">Kinase</keyword>
<dbReference type="Proteomes" id="UP001041814">
    <property type="component" value="Unassembled WGS sequence"/>
</dbReference>
<evidence type="ECO:0000256" key="1">
    <source>
        <dbReference type="ARBA" id="ARBA00009460"/>
    </source>
</evidence>
<evidence type="ECO:0000313" key="3">
    <source>
        <dbReference type="EMBL" id="MBK1712026.1"/>
    </source>
</evidence>